<dbReference type="SUPFAM" id="SSF56300">
    <property type="entry name" value="Metallo-dependent phosphatases"/>
    <property type="match status" value="1"/>
</dbReference>
<evidence type="ECO:0000259" key="2">
    <source>
        <dbReference type="Pfam" id="PF04676"/>
    </source>
</evidence>
<protein>
    <submittedName>
        <fullName evidence="4">Uncharacterized protein</fullName>
    </submittedName>
</protein>
<feature type="region of interest" description="Disordered" evidence="1">
    <location>
        <begin position="270"/>
        <end position="297"/>
    </location>
</feature>
<dbReference type="SUPFAM" id="SSF54197">
    <property type="entry name" value="HIT-like"/>
    <property type="match status" value="1"/>
</dbReference>
<dbReference type="Pfam" id="PF04677">
    <property type="entry name" value="CwfJ_C_1"/>
    <property type="match status" value="1"/>
</dbReference>
<dbReference type="PANTHER" id="PTHR12072:SF4">
    <property type="entry name" value="CWF19-LIKE PROTEIN 1"/>
    <property type="match status" value="1"/>
</dbReference>
<dbReference type="InterPro" id="IPR006767">
    <property type="entry name" value="Cwf19-like_C_dom-2"/>
</dbReference>
<dbReference type="Pfam" id="PF04676">
    <property type="entry name" value="CwfJ_C_2"/>
    <property type="match status" value="1"/>
</dbReference>
<reference evidence="4" key="1">
    <citation type="submission" date="2023-03" db="EMBL/GenBank/DDBJ databases">
        <title>Emydomyces testavorans Genome Sequence.</title>
        <authorList>
            <person name="Hoyer L."/>
        </authorList>
    </citation>
    <scope>NUCLEOTIDE SEQUENCE</scope>
    <source>
        <strain evidence="4">16-2883</strain>
    </source>
</reference>
<dbReference type="Proteomes" id="UP001219355">
    <property type="component" value="Chromosome 2"/>
</dbReference>
<name>A0AAF0DH04_9EURO</name>
<evidence type="ECO:0000313" key="5">
    <source>
        <dbReference type="Proteomes" id="UP001219355"/>
    </source>
</evidence>
<dbReference type="InterPro" id="IPR006768">
    <property type="entry name" value="Cwf19-like_C_dom-1"/>
</dbReference>
<feature type="domain" description="Cwf19-like C-terminal" evidence="3">
    <location>
        <begin position="296"/>
        <end position="427"/>
    </location>
</feature>
<evidence type="ECO:0000313" key="4">
    <source>
        <dbReference type="EMBL" id="WEW58083.1"/>
    </source>
</evidence>
<keyword evidence="5" id="KW-1185">Reference proteome</keyword>
<dbReference type="InterPro" id="IPR036265">
    <property type="entry name" value="HIT-like_sf"/>
</dbReference>
<dbReference type="GO" id="GO:0071014">
    <property type="term" value="C:post-mRNA release spliceosomal complex"/>
    <property type="evidence" value="ECO:0007669"/>
    <property type="project" value="TreeGrafter"/>
</dbReference>
<dbReference type="InterPro" id="IPR040194">
    <property type="entry name" value="Cwf19-like"/>
</dbReference>
<proteinExistence type="predicted"/>
<accession>A0AAF0DH04</accession>
<dbReference type="GO" id="GO:0061632">
    <property type="term" value="F:RNA lariat debranching enzyme activator activity"/>
    <property type="evidence" value="ECO:0007669"/>
    <property type="project" value="TreeGrafter"/>
</dbReference>
<evidence type="ECO:0000256" key="1">
    <source>
        <dbReference type="SAM" id="MobiDB-lite"/>
    </source>
</evidence>
<feature type="domain" description="Cwf19-like protein C-terminal" evidence="2">
    <location>
        <begin position="489"/>
        <end position="542"/>
    </location>
</feature>
<gene>
    <name evidence="4" type="ORF">PRK78_003550</name>
</gene>
<dbReference type="AlphaFoldDB" id="A0AAF0DH04"/>
<evidence type="ECO:0000259" key="3">
    <source>
        <dbReference type="Pfam" id="PF04677"/>
    </source>
</evidence>
<dbReference type="InterPro" id="IPR029052">
    <property type="entry name" value="Metallo-depent_PP-like"/>
</dbReference>
<sequence>MVSKIVVIGGVNSAFNAVFNKLQKLQAKQQFSFAIVVGDLFREGPDISDDEELASLVKGEITVPLPTYFTVGNNRIPQPVIEKLEKDDEVCPNLYFLGRKGVLTSSEGVAIVALGGNLESTATPVSGVNDKYLPRYTDFDCKSLYNVEKADILITNQWPKSVQNGSKVLVDGSNPVEGVQCLADLCSTLKPRYHFSSYAPFFFEREPFFYVPVDDATGLKHVTRFLNLAPFSTSSKQKWLYAFNLDSNAPLSMTLPPGATITPFFNTPRKRETTQGHDETFNRFSQGDNYHRPNKRARKAAPGPSECFFCLSNPNIAAHLITSIGSDCYLTIAKGPLTTASMFPKLGFPGHMLIVSLTHAATFSGMGDPETAKSTYNEMQKYRLALYSMVEDKSNGELGAVTWEVSRGGGIHIHWQFLPVPSDMVKRGLVEAAFKVEAENLNYAKFERQSTEPAMSSQGDHFRVWISGSKSGSEEEAGSPPETVLTLPLSGKFRFDLQFGRIVMAKLLGLENRVNWREAVQGQGEETADAEAFKTAFKSFDFSLDED</sequence>
<dbReference type="CDD" id="cd07380">
    <property type="entry name" value="MPP_CWF19_N"/>
    <property type="match status" value="1"/>
</dbReference>
<feature type="compositionally biased region" description="Basic and acidic residues" evidence="1">
    <location>
        <begin position="270"/>
        <end position="281"/>
    </location>
</feature>
<organism evidence="4 5">
    <name type="scientific">Emydomyces testavorans</name>
    <dbReference type="NCBI Taxonomy" id="2070801"/>
    <lineage>
        <taxon>Eukaryota</taxon>
        <taxon>Fungi</taxon>
        <taxon>Dikarya</taxon>
        <taxon>Ascomycota</taxon>
        <taxon>Pezizomycotina</taxon>
        <taxon>Eurotiomycetes</taxon>
        <taxon>Eurotiomycetidae</taxon>
        <taxon>Onygenales</taxon>
        <taxon>Nannizziopsiaceae</taxon>
        <taxon>Emydomyces</taxon>
    </lineage>
</organism>
<dbReference type="PANTHER" id="PTHR12072">
    <property type="entry name" value="CWF19, CELL CYCLE CONTROL PROTEIN"/>
    <property type="match status" value="1"/>
</dbReference>
<dbReference type="GO" id="GO:0000398">
    <property type="term" value="P:mRNA splicing, via spliceosome"/>
    <property type="evidence" value="ECO:0007669"/>
    <property type="project" value="TreeGrafter"/>
</dbReference>
<dbReference type="EMBL" id="CP120628">
    <property type="protein sequence ID" value="WEW58083.1"/>
    <property type="molecule type" value="Genomic_DNA"/>
</dbReference>